<evidence type="ECO:0000313" key="8">
    <source>
        <dbReference type="EMBL" id="PWN97934.1"/>
    </source>
</evidence>
<evidence type="ECO:0000256" key="4">
    <source>
        <dbReference type="ARBA" id="ARBA00022898"/>
    </source>
</evidence>
<sequence length="467" mass="50701">MLASQLKAALAQRQHKGTLRALSLYPASPAPSTSSAATAAQLVDFSSNDYLSLSSSSTVRDNFVRRVTHAVQSGEPMLGSTGSRLLDGNSDAHEQLEHRLASHFRSPSALLFNSGFDANVSLLSCLPQPGDVVLYDTLVHASAHEGMRSSRAQICRSFRHSDPADLEAQLLSLLEPSLDHMPPAKRAAASELAQRLKSGRANVFVIVEGVYSMDGDICPLPELLEILERLVPNEDCRHVIVDEAHSVGVYGDAGEGLCVAMGVEEKIAVRLATFGKAFGSSGAAVLCSPLLRHFLINYARPLVFSTSMSHHTILSVHCSLDALCDAQQPRRKAQLHTNTRRLIGGLSSILHSSSTPAPAWLPAELQAPQLSGLAPSPIVPLLTPYARELAERLRSKGFLVRSICYPTVPRGQERVRICVHAENREEDVDGLVRAVQTWSSEVLQQQQPQLPQKRPANLRKEIDAARL</sequence>
<feature type="compositionally biased region" description="Basic and acidic residues" evidence="6">
    <location>
        <begin position="458"/>
        <end position="467"/>
    </location>
</feature>
<dbReference type="PANTHER" id="PTHR13693">
    <property type="entry name" value="CLASS II AMINOTRANSFERASE/8-AMINO-7-OXONONANOATE SYNTHASE"/>
    <property type="match status" value="1"/>
</dbReference>
<dbReference type="EMBL" id="KZ819293">
    <property type="protein sequence ID" value="PWN97934.1"/>
    <property type="molecule type" value="Genomic_DNA"/>
</dbReference>
<reference evidence="8 9" key="1">
    <citation type="journal article" date="2018" name="Mol. Biol. Evol.">
        <title>Broad Genomic Sampling Reveals a Smut Pathogenic Ancestry of the Fungal Clade Ustilaginomycotina.</title>
        <authorList>
            <person name="Kijpornyongpan T."/>
            <person name="Mondo S.J."/>
            <person name="Barry K."/>
            <person name="Sandor L."/>
            <person name="Lee J."/>
            <person name="Lipzen A."/>
            <person name="Pangilinan J."/>
            <person name="LaButti K."/>
            <person name="Hainaut M."/>
            <person name="Henrissat B."/>
            <person name="Grigoriev I.V."/>
            <person name="Spatafora J.W."/>
            <person name="Aime M.C."/>
        </authorList>
    </citation>
    <scope>NUCLEOTIDE SEQUENCE [LARGE SCALE GENOMIC DNA]</scope>
    <source>
        <strain evidence="8 9">MCA 4186</strain>
    </source>
</reference>
<accession>A0A316ZA92</accession>
<comment type="cofactor">
    <cofactor evidence="1 5">
        <name>pyridoxal 5'-phosphate</name>
        <dbReference type="ChEBI" id="CHEBI:597326"/>
    </cofactor>
</comment>
<keyword evidence="3 8" id="KW-0808">Transferase</keyword>
<dbReference type="AlphaFoldDB" id="A0A316ZA92"/>
<organism evidence="8 9">
    <name type="scientific">Tilletiopsis washingtonensis</name>
    <dbReference type="NCBI Taxonomy" id="58919"/>
    <lineage>
        <taxon>Eukaryota</taxon>
        <taxon>Fungi</taxon>
        <taxon>Dikarya</taxon>
        <taxon>Basidiomycota</taxon>
        <taxon>Ustilaginomycotina</taxon>
        <taxon>Exobasidiomycetes</taxon>
        <taxon>Entylomatales</taxon>
        <taxon>Entylomatales incertae sedis</taxon>
        <taxon>Tilletiopsis</taxon>
    </lineage>
</organism>
<dbReference type="InterPro" id="IPR015424">
    <property type="entry name" value="PyrdxlP-dep_Trfase"/>
</dbReference>
<dbReference type="STRING" id="58919.A0A316ZA92"/>
<evidence type="ECO:0000313" key="9">
    <source>
        <dbReference type="Proteomes" id="UP000245946"/>
    </source>
</evidence>
<evidence type="ECO:0000256" key="3">
    <source>
        <dbReference type="ARBA" id="ARBA00022679"/>
    </source>
</evidence>
<dbReference type="Proteomes" id="UP000245946">
    <property type="component" value="Unassembled WGS sequence"/>
</dbReference>
<gene>
    <name evidence="8" type="ORF">FA09DRAFT_330099</name>
</gene>
<dbReference type="OrthoDB" id="2382073at2759"/>
<dbReference type="InterPro" id="IPR015422">
    <property type="entry name" value="PyrdxlP-dep_Trfase_small"/>
</dbReference>
<dbReference type="SUPFAM" id="SSF53383">
    <property type="entry name" value="PLP-dependent transferases"/>
    <property type="match status" value="1"/>
</dbReference>
<dbReference type="GO" id="GO:0009102">
    <property type="term" value="P:biotin biosynthetic process"/>
    <property type="evidence" value="ECO:0007669"/>
    <property type="project" value="TreeGrafter"/>
</dbReference>
<dbReference type="Gene3D" id="3.90.1150.10">
    <property type="entry name" value="Aspartate Aminotransferase, domain 1"/>
    <property type="match status" value="1"/>
</dbReference>
<dbReference type="Pfam" id="PF00155">
    <property type="entry name" value="Aminotran_1_2"/>
    <property type="match status" value="1"/>
</dbReference>
<dbReference type="Gene3D" id="3.40.640.10">
    <property type="entry name" value="Type I PLP-dependent aspartate aminotransferase-like (Major domain)"/>
    <property type="match status" value="1"/>
</dbReference>
<keyword evidence="9" id="KW-1185">Reference proteome</keyword>
<evidence type="ECO:0000259" key="7">
    <source>
        <dbReference type="Pfam" id="PF00155"/>
    </source>
</evidence>
<evidence type="ECO:0000256" key="6">
    <source>
        <dbReference type="SAM" id="MobiDB-lite"/>
    </source>
</evidence>
<dbReference type="PROSITE" id="PS00599">
    <property type="entry name" value="AA_TRANSFER_CLASS_2"/>
    <property type="match status" value="1"/>
</dbReference>
<dbReference type="RefSeq" id="XP_025598213.1">
    <property type="nucleotide sequence ID" value="XM_025742464.1"/>
</dbReference>
<dbReference type="InterPro" id="IPR004839">
    <property type="entry name" value="Aminotransferase_I/II_large"/>
</dbReference>
<dbReference type="GO" id="GO:0016740">
    <property type="term" value="F:transferase activity"/>
    <property type="evidence" value="ECO:0007669"/>
    <property type="project" value="UniProtKB-KW"/>
</dbReference>
<feature type="compositionally biased region" description="Low complexity" evidence="6">
    <location>
        <begin position="443"/>
        <end position="452"/>
    </location>
</feature>
<dbReference type="InterPro" id="IPR001917">
    <property type="entry name" value="Aminotrans_II_pyridoxalP_BS"/>
</dbReference>
<dbReference type="InterPro" id="IPR015421">
    <property type="entry name" value="PyrdxlP-dep_Trfase_major"/>
</dbReference>
<evidence type="ECO:0000256" key="2">
    <source>
        <dbReference type="ARBA" id="ARBA00010008"/>
    </source>
</evidence>
<keyword evidence="4 5" id="KW-0663">Pyridoxal phosphate</keyword>
<feature type="domain" description="Aminotransferase class I/classII large" evidence="7">
    <location>
        <begin position="41"/>
        <end position="434"/>
    </location>
</feature>
<proteinExistence type="inferred from homology"/>
<name>A0A316ZA92_9BASI</name>
<protein>
    <submittedName>
        <fullName evidence="8">PLP-dependent transferase</fullName>
    </submittedName>
</protein>
<evidence type="ECO:0000256" key="5">
    <source>
        <dbReference type="RuleBase" id="RU003693"/>
    </source>
</evidence>
<feature type="region of interest" description="Disordered" evidence="6">
    <location>
        <begin position="443"/>
        <end position="467"/>
    </location>
</feature>
<dbReference type="PANTHER" id="PTHR13693:SF77">
    <property type="entry name" value="8-AMINO-7-OXONONANOATE SYNTHASE"/>
    <property type="match status" value="1"/>
</dbReference>
<evidence type="ECO:0000256" key="1">
    <source>
        <dbReference type="ARBA" id="ARBA00001933"/>
    </source>
</evidence>
<dbReference type="InterPro" id="IPR050087">
    <property type="entry name" value="AON_synthase_class-II"/>
</dbReference>
<comment type="similarity">
    <text evidence="2">Belongs to the class-II pyridoxal-phosphate-dependent aminotransferase family. BioF subfamily.</text>
</comment>
<dbReference type="GO" id="GO:0030170">
    <property type="term" value="F:pyridoxal phosphate binding"/>
    <property type="evidence" value="ECO:0007669"/>
    <property type="project" value="InterPro"/>
</dbReference>
<dbReference type="GeneID" id="37270008"/>